<dbReference type="Pfam" id="PF00743">
    <property type="entry name" value="FMO-like"/>
    <property type="match status" value="2"/>
</dbReference>
<evidence type="ECO:0000256" key="4">
    <source>
        <dbReference type="ARBA" id="ARBA00022827"/>
    </source>
</evidence>
<dbReference type="Gene3D" id="3.50.50.60">
    <property type="entry name" value="FAD/NAD(P)-binding domain"/>
    <property type="match status" value="1"/>
</dbReference>
<dbReference type="PRINTS" id="PR00370">
    <property type="entry name" value="FMOXYGENASE"/>
</dbReference>
<reference evidence="8 9" key="1">
    <citation type="submission" date="2017-11" db="EMBL/GenBank/DDBJ databases">
        <title>Genomic Encyclopedia of Archaeal and Bacterial Type Strains, Phase II (KMG-II): From Individual Species to Whole Genera.</title>
        <authorList>
            <person name="Goeker M."/>
        </authorList>
    </citation>
    <scope>NUCLEOTIDE SEQUENCE [LARGE SCALE GENOMIC DNA]</scope>
    <source>
        <strain evidence="8 9">DSM 27763</strain>
    </source>
</reference>
<feature type="region of interest" description="Disordered" evidence="7">
    <location>
        <begin position="128"/>
        <end position="183"/>
    </location>
</feature>
<dbReference type="Proteomes" id="UP000230842">
    <property type="component" value="Unassembled WGS sequence"/>
</dbReference>
<dbReference type="SUPFAM" id="SSF51905">
    <property type="entry name" value="FAD/NAD(P)-binding domain"/>
    <property type="match status" value="1"/>
</dbReference>
<feature type="compositionally biased region" description="Low complexity" evidence="7">
    <location>
        <begin position="139"/>
        <end position="153"/>
    </location>
</feature>
<dbReference type="InterPro" id="IPR050346">
    <property type="entry name" value="FMO-like"/>
</dbReference>
<accession>A0A2M9B855</accession>
<feature type="compositionally biased region" description="Basic and acidic residues" evidence="7">
    <location>
        <begin position="128"/>
        <end position="138"/>
    </location>
</feature>
<dbReference type="RefSeq" id="WP_100415383.1">
    <property type="nucleotide sequence ID" value="NZ_PGEZ01000002.1"/>
</dbReference>
<dbReference type="GO" id="GO:0004499">
    <property type="term" value="F:N,N-dimethylaniline monooxygenase activity"/>
    <property type="evidence" value="ECO:0007669"/>
    <property type="project" value="InterPro"/>
</dbReference>
<evidence type="ECO:0000256" key="3">
    <source>
        <dbReference type="ARBA" id="ARBA00022630"/>
    </source>
</evidence>
<keyword evidence="9" id="KW-1185">Reference proteome</keyword>
<dbReference type="GO" id="GO:0050660">
    <property type="term" value="F:flavin adenine dinucleotide binding"/>
    <property type="evidence" value="ECO:0007669"/>
    <property type="project" value="InterPro"/>
</dbReference>
<keyword evidence="3" id="KW-0285">Flavoprotein</keyword>
<comment type="similarity">
    <text evidence="1">Belongs to the FMO family.</text>
</comment>
<evidence type="ECO:0000256" key="7">
    <source>
        <dbReference type="SAM" id="MobiDB-lite"/>
    </source>
</evidence>
<sequence>MPKTNSDVSDVQPDAQPDDLPYAVIGAGPSGLAATRALTKRGFAVRGYEMHTDVGGLWDIEGPRSTMYESAHLISSKTTTQFAEMPMADEVADYPSHRELKRYFAAYADRFDLRRHYAFGTEVVRVEPHPDGGWEVRSRSVGSRSSLRSASTSEDPGGRGENPGDDSGGRGASGASDRDPSVETVERVAGVIIANGTLSEPNVPSFKGQFDGEIIHTSEYRRATAFAGKRVLVIGAGNSGCDIAVDAVHHAASVDMSVRRGYHFVPKYVFGKPADTLNQGRPLPPRIKQAVDSRILKLFTGDPVRLGFPEPDHKIYESHPIVNSLILHHLGHGDLRIKADIDHFDGHTVHFRDGSSDDYDLIVLATGYTLHYPFVDPEHLRWDGDAPALYFNIFTPVRDDLFVMGMVEASGLGWQGRYEQAELIAAYLEARRDRPEQAAAFAERTRGPLPDLSGGYKYLGLERMAYYVNKDAYRTAVRAATEELS</sequence>
<dbReference type="EMBL" id="PGEZ01000002">
    <property type="protein sequence ID" value="PJJ54143.1"/>
    <property type="molecule type" value="Genomic_DNA"/>
</dbReference>
<dbReference type="SUPFAM" id="SSF51735">
    <property type="entry name" value="NAD(P)-binding Rossmann-fold domains"/>
    <property type="match status" value="1"/>
</dbReference>
<evidence type="ECO:0000256" key="6">
    <source>
        <dbReference type="ARBA" id="ARBA00023002"/>
    </source>
</evidence>
<proteinExistence type="inferred from homology"/>
<evidence type="ECO:0000256" key="2">
    <source>
        <dbReference type="ARBA" id="ARBA00010139"/>
    </source>
</evidence>
<keyword evidence="5" id="KW-0521">NADP</keyword>
<dbReference type="AlphaFoldDB" id="A0A2M9B855"/>
<evidence type="ECO:0000313" key="9">
    <source>
        <dbReference type="Proteomes" id="UP000230842"/>
    </source>
</evidence>
<dbReference type="GO" id="GO:0050661">
    <property type="term" value="F:NADP binding"/>
    <property type="evidence" value="ECO:0007669"/>
    <property type="project" value="InterPro"/>
</dbReference>
<comment type="caution">
    <text evidence="8">The sequence shown here is derived from an EMBL/GenBank/DDBJ whole genome shotgun (WGS) entry which is preliminary data.</text>
</comment>
<keyword evidence="6" id="KW-0560">Oxidoreductase</keyword>
<dbReference type="PIRSF" id="PIRSF000332">
    <property type="entry name" value="FMO"/>
    <property type="match status" value="1"/>
</dbReference>
<dbReference type="InterPro" id="IPR036291">
    <property type="entry name" value="NAD(P)-bd_dom_sf"/>
</dbReference>
<dbReference type="InterPro" id="IPR020946">
    <property type="entry name" value="Flavin_mOase-like"/>
</dbReference>
<dbReference type="InterPro" id="IPR036188">
    <property type="entry name" value="FAD/NAD-bd_sf"/>
</dbReference>
<protein>
    <submittedName>
        <fullName evidence="8">Cation diffusion facilitator CzcD-associated flavoprotein CzcO</fullName>
    </submittedName>
</protein>
<keyword evidence="4" id="KW-0274">FAD</keyword>
<evidence type="ECO:0000256" key="5">
    <source>
        <dbReference type="ARBA" id="ARBA00022857"/>
    </source>
</evidence>
<comment type="similarity">
    <text evidence="2">Belongs to the FAD-binding monooxygenase family.</text>
</comment>
<dbReference type="OrthoDB" id="5168853at2"/>
<organism evidence="8 9">
    <name type="scientific">Mumia flava</name>
    <dbReference type="NCBI Taxonomy" id="1348852"/>
    <lineage>
        <taxon>Bacteria</taxon>
        <taxon>Bacillati</taxon>
        <taxon>Actinomycetota</taxon>
        <taxon>Actinomycetes</taxon>
        <taxon>Propionibacteriales</taxon>
        <taxon>Nocardioidaceae</taxon>
        <taxon>Mumia</taxon>
    </lineage>
</organism>
<name>A0A2M9B855_9ACTN</name>
<feature type="region of interest" description="Disordered" evidence="7">
    <location>
        <begin position="1"/>
        <end position="21"/>
    </location>
</feature>
<gene>
    <name evidence="8" type="ORF">CLV56_3647</name>
</gene>
<dbReference type="InterPro" id="IPR000960">
    <property type="entry name" value="Flavin_mOase"/>
</dbReference>
<evidence type="ECO:0000256" key="1">
    <source>
        <dbReference type="ARBA" id="ARBA00009183"/>
    </source>
</evidence>
<dbReference type="PANTHER" id="PTHR23023">
    <property type="entry name" value="DIMETHYLANILINE MONOOXYGENASE"/>
    <property type="match status" value="1"/>
</dbReference>
<evidence type="ECO:0000313" key="8">
    <source>
        <dbReference type="EMBL" id="PJJ54143.1"/>
    </source>
</evidence>